<reference evidence="1 2" key="1">
    <citation type="journal article" date="2019" name="Environ. Microbiol.">
        <title>At the nexus of three kingdoms: the genome of the mycorrhizal fungus Gigaspora margarita provides insights into plant, endobacterial and fungal interactions.</title>
        <authorList>
            <person name="Venice F."/>
            <person name="Ghignone S."/>
            <person name="Salvioli di Fossalunga A."/>
            <person name="Amselem J."/>
            <person name="Novero M."/>
            <person name="Xianan X."/>
            <person name="Sedzielewska Toro K."/>
            <person name="Morin E."/>
            <person name="Lipzen A."/>
            <person name="Grigoriev I.V."/>
            <person name="Henrissat B."/>
            <person name="Martin F.M."/>
            <person name="Bonfante P."/>
        </authorList>
    </citation>
    <scope>NUCLEOTIDE SEQUENCE [LARGE SCALE GENOMIC DNA]</scope>
    <source>
        <strain evidence="1 2">BEG34</strain>
    </source>
</reference>
<dbReference type="AlphaFoldDB" id="A0A8H3WXR4"/>
<accession>A0A8H3WXR4</accession>
<dbReference type="EMBL" id="WTPW01002896">
    <property type="protein sequence ID" value="KAF0361225.1"/>
    <property type="molecule type" value="Genomic_DNA"/>
</dbReference>
<evidence type="ECO:0000313" key="1">
    <source>
        <dbReference type="EMBL" id="KAF0361225.1"/>
    </source>
</evidence>
<comment type="caution">
    <text evidence="1">The sequence shown here is derived from an EMBL/GenBank/DDBJ whole genome shotgun (WGS) entry which is preliminary data.</text>
</comment>
<gene>
    <name evidence="1" type="ORF">F8M41_014175</name>
</gene>
<evidence type="ECO:0000313" key="2">
    <source>
        <dbReference type="Proteomes" id="UP000439903"/>
    </source>
</evidence>
<protein>
    <submittedName>
        <fullName evidence="1">Uncharacterized protein</fullName>
    </submittedName>
</protein>
<organism evidence="1 2">
    <name type="scientific">Gigaspora margarita</name>
    <dbReference type="NCBI Taxonomy" id="4874"/>
    <lineage>
        <taxon>Eukaryota</taxon>
        <taxon>Fungi</taxon>
        <taxon>Fungi incertae sedis</taxon>
        <taxon>Mucoromycota</taxon>
        <taxon>Glomeromycotina</taxon>
        <taxon>Glomeromycetes</taxon>
        <taxon>Diversisporales</taxon>
        <taxon>Gigasporaceae</taxon>
        <taxon>Gigaspora</taxon>
    </lineage>
</organism>
<name>A0A8H3WXR4_GIGMA</name>
<keyword evidence="2" id="KW-1185">Reference proteome</keyword>
<dbReference type="Proteomes" id="UP000439903">
    <property type="component" value="Unassembled WGS sequence"/>
</dbReference>
<sequence>MCLNSFIIITTSYLTFYYNDIFLKIVKSSYYCAAESYPPIDFEVLPTRVQKLNQVLLLITMNRTKSAYIICATNITSNVGAMRSDIPMV</sequence>
<proteinExistence type="predicted"/>